<dbReference type="EMBL" id="JASJQH010006885">
    <property type="protein sequence ID" value="KAK9729086.1"/>
    <property type="molecule type" value="Genomic_DNA"/>
</dbReference>
<dbReference type="Proteomes" id="UP001479436">
    <property type="component" value="Unassembled WGS sequence"/>
</dbReference>
<keyword evidence="2" id="KW-1185">Reference proteome</keyword>
<sequence length="102" mass="11996">MGLIDKIQNSYIYTHWKVGKYTKRRGGCPDLDRRDSRYYERNYVDGVYLDGSERPPLSKSKSFLKRKDSQVVRSRINKQILSAFCFVLIDTQNKPENSPPVY</sequence>
<name>A0ABR2WB32_9FUNG</name>
<organism evidence="1 2">
    <name type="scientific">Basidiobolus ranarum</name>
    <dbReference type="NCBI Taxonomy" id="34480"/>
    <lineage>
        <taxon>Eukaryota</taxon>
        <taxon>Fungi</taxon>
        <taxon>Fungi incertae sedis</taxon>
        <taxon>Zoopagomycota</taxon>
        <taxon>Entomophthoromycotina</taxon>
        <taxon>Basidiobolomycetes</taxon>
        <taxon>Basidiobolales</taxon>
        <taxon>Basidiobolaceae</taxon>
        <taxon>Basidiobolus</taxon>
    </lineage>
</organism>
<accession>A0ABR2WB32</accession>
<evidence type="ECO:0000313" key="1">
    <source>
        <dbReference type="EMBL" id="KAK9729086.1"/>
    </source>
</evidence>
<proteinExistence type="predicted"/>
<gene>
    <name evidence="1" type="ORF">K7432_000529</name>
</gene>
<comment type="caution">
    <text evidence="1">The sequence shown here is derived from an EMBL/GenBank/DDBJ whole genome shotgun (WGS) entry which is preliminary data.</text>
</comment>
<evidence type="ECO:0000313" key="2">
    <source>
        <dbReference type="Proteomes" id="UP001479436"/>
    </source>
</evidence>
<protein>
    <submittedName>
        <fullName evidence="1">Uncharacterized protein</fullName>
    </submittedName>
</protein>
<reference evidence="1 2" key="1">
    <citation type="submission" date="2023-04" db="EMBL/GenBank/DDBJ databases">
        <title>Genome of Basidiobolus ranarum AG-B5.</title>
        <authorList>
            <person name="Stajich J.E."/>
            <person name="Carter-House D."/>
            <person name="Gryganskyi A."/>
        </authorList>
    </citation>
    <scope>NUCLEOTIDE SEQUENCE [LARGE SCALE GENOMIC DNA]</scope>
    <source>
        <strain evidence="1 2">AG-B5</strain>
    </source>
</reference>